<dbReference type="PANTHER" id="PTHR33744:SF1">
    <property type="entry name" value="DNA-BINDING TRANSCRIPTIONAL ACTIVATOR ADER"/>
    <property type="match status" value="1"/>
</dbReference>
<dbReference type="SMART" id="SM00065">
    <property type="entry name" value="GAF"/>
    <property type="match status" value="1"/>
</dbReference>
<name>A0ABX2TEG5_9PROT</name>
<dbReference type="RefSeq" id="WP_180284496.1">
    <property type="nucleotide sequence ID" value="NZ_JABFDB010000021.1"/>
</dbReference>
<dbReference type="InterPro" id="IPR029016">
    <property type="entry name" value="GAF-like_dom_sf"/>
</dbReference>
<feature type="coiled-coil region" evidence="2">
    <location>
        <begin position="233"/>
        <end position="267"/>
    </location>
</feature>
<dbReference type="Gene3D" id="3.30.450.40">
    <property type="match status" value="1"/>
</dbReference>
<protein>
    <submittedName>
        <fullName evidence="4">GAF domain-containing protein</fullName>
    </submittedName>
</protein>
<dbReference type="Pfam" id="PF17853">
    <property type="entry name" value="GGDEF_2"/>
    <property type="match status" value="1"/>
</dbReference>
<gene>
    <name evidence="4" type="ORF">HND93_23690</name>
</gene>
<dbReference type="PANTHER" id="PTHR33744">
    <property type="entry name" value="CARBOHYDRATE DIACID REGULATOR"/>
    <property type="match status" value="1"/>
</dbReference>
<proteinExistence type="inferred from homology"/>
<dbReference type="Gene3D" id="1.10.10.2840">
    <property type="entry name" value="PucR C-terminal helix-turn-helix domain"/>
    <property type="match status" value="1"/>
</dbReference>
<dbReference type="InterPro" id="IPR042070">
    <property type="entry name" value="PucR_C-HTH_sf"/>
</dbReference>
<evidence type="ECO:0000256" key="1">
    <source>
        <dbReference type="ARBA" id="ARBA00006754"/>
    </source>
</evidence>
<dbReference type="SUPFAM" id="SSF55781">
    <property type="entry name" value="GAF domain-like"/>
    <property type="match status" value="1"/>
</dbReference>
<comment type="caution">
    <text evidence="4">The sequence shown here is derived from an EMBL/GenBank/DDBJ whole genome shotgun (WGS) entry which is preliminary data.</text>
</comment>
<dbReference type="Pfam" id="PF13556">
    <property type="entry name" value="HTH_30"/>
    <property type="match status" value="1"/>
</dbReference>
<keyword evidence="5" id="KW-1185">Reference proteome</keyword>
<evidence type="ECO:0000259" key="3">
    <source>
        <dbReference type="SMART" id="SM00065"/>
    </source>
</evidence>
<feature type="domain" description="GAF" evidence="3">
    <location>
        <begin position="86"/>
        <end position="237"/>
    </location>
</feature>
<dbReference type="InterPro" id="IPR051448">
    <property type="entry name" value="CdaR-like_regulators"/>
</dbReference>
<organism evidence="4 5">
    <name type="scientific">Azospirillum oleiclasticum</name>
    <dbReference type="NCBI Taxonomy" id="2735135"/>
    <lineage>
        <taxon>Bacteria</taxon>
        <taxon>Pseudomonadati</taxon>
        <taxon>Pseudomonadota</taxon>
        <taxon>Alphaproteobacteria</taxon>
        <taxon>Rhodospirillales</taxon>
        <taxon>Azospirillaceae</taxon>
        <taxon>Azospirillum</taxon>
    </lineage>
</organism>
<keyword evidence="2" id="KW-0175">Coiled coil</keyword>
<dbReference type="Pfam" id="PF13185">
    <property type="entry name" value="GAF_2"/>
    <property type="match status" value="1"/>
</dbReference>
<comment type="similarity">
    <text evidence="1">Belongs to the CdaR family.</text>
</comment>
<reference evidence="4 5" key="1">
    <citation type="submission" date="2020-05" db="EMBL/GenBank/DDBJ databases">
        <title>Azospirillum oleiclasticum sp. nov, a nitrogen-fixing and heavy crude oil-emulsifying bacterium isolated from the crude oil of Yumen Oilfield.</title>
        <authorList>
            <person name="Wu D."/>
            <person name="Cai M."/>
            <person name="Zhang X."/>
        </authorList>
    </citation>
    <scope>NUCLEOTIDE SEQUENCE [LARGE SCALE GENOMIC DNA]</scope>
    <source>
        <strain evidence="4 5">ROY-1-1-2</strain>
    </source>
</reference>
<dbReference type="EMBL" id="JABFDB010000021">
    <property type="protein sequence ID" value="NYZ22725.1"/>
    <property type="molecule type" value="Genomic_DNA"/>
</dbReference>
<dbReference type="Proteomes" id="UP000584642">
    <property type="component" value="Unassembled WGS sequence"/>
</dbReference>
<evidence type="ECO:0000313" key="4">
    <source>
        <dbReference type="EMBL" id="NYZ22725.1"/>
    </source>
</evidence>
<evidence type="ECO:0000256" key="2">
    <source>
        <dbReference type="SAM" id="Coils"/>
    </source>
</evidence>
<accession>A0ABX2TEG5</accession>
<dbReference type="InterPro" id="IPR003018">
    <property type="entry name" value="GAF"/>
</dbReference>
<sequence>MPDTRATVADDGAAILRKALRLLEGNATPADFEPLAREAAVSGASGLEEDIARAAHVAEQLVHHRKREGELLALYDTARDITALRATDVLLRAIVQRGRRLATADVAYISSLEDGADEFIVRATEGCLYHDLEAMKVPRGYGLCGQVLATRRPCHSVNYLSDYAFDRHDEIDRMVRTEGIVSLLGIPLEIDERVIGVLFVGNRFVRGYTPQEIAILSSLAALAALAIHNSRLFENARRSLANERAVNEQLNQKAAEIQAAGDAHERMVDLIARGGSLEDLAALVAGQLGGRVCITDDRLRARCAAGRVGAGEADPDIDTPQWRGPVRDALRESVATGRSTVAQGPDGLSCRIAAIFGGSDLFGGVLIWHHHALADTEVLTLERSAIVSAIVLLSNERLAHAATRDTYDLVSGLLRGPTDALPGYARGGTKGPSLRWPLTVFLLELGGLRSGQAIPAAKAALAHQGGIVSEYNGDLVALSPAPNPEDTAVALQDAIEEETGVRINVAVSEPAANPAQVPARYQLARRSLRMLRALGHRGRVAHERLFAVYAPLFHGKEEDEIGLFLDRAIGPLRRYDEKRQASLTATLLVYLDHGMKLQRTAEALDIHINTLRQRLTTIRGLSRDWDDPSRLLETHLALKLHALTVGLSS</sequence>
<dbReference type="InterPro" id="IPR041522">
    <property type="entry name" value="CdaR_GGDEF"/>
</dbReference>
<evidence type="ECO:0000313" key="5">
    <source>
        <dbReference type="Proteomes" id="UP000584642"/>
    </source>
</evidence>
<dbReference type="InterPro" id="IPR025736">
    <property type="entry name" value="PucR_C-HTH_dom"/>
</dbReference>